<dbReference type="AlphaFoldDB" id="A0A511ZH44"/>
<organism evidence="1 2">
    <name type="scientific">Oceanobacillus sojae</name>
    <dbReference type="NCBI Taxonomy" id="582851"/>
    <lineage>
        <taxon>Bacteria</taxon>
        <taxon>Bacillati</taxon>
        <taxon>Bacillota</taxon>
        <taxon>Bacilli</taxon>
        <taxon>Bacillales</taxon>
        <taxon>Bacillaceae</taxon>
        <taxon>Oceanobacillus</taxon>
    </lineage>
</organism>
<evidence type="ECO:0000313" key="2">
    <source>
        <dbReference type="Proteomes" id="UP000321558"/>
    </source>
</evidence>
<evidence type="ECO:0000313" key="1">
    <source>
        <dbReference type="EMBL" id="GEN86764.1"/>
    </source>
</evidence>
<dbReference type="SUPFAM" id="SSF102198">
    <property type="entry name" value="Putative cyclase"/>
    <property type="match status" value="1"/>
</dbReference>
<dbReference type="RefSeq" id="WP_147209795.1">
    <property type="nucleotide sequence ID" value="NZ_BJYM01000005.1"/>
</dbReference>
<dbReference type="InterPro" id="IPR037175">
    <property type="entry name" value="KFase_sf"/>
</dbReference>
<evidence type="ECO:0008006" key="3">
    <source>
        <dbReference type="Google" id="ProtNLM"/>
    </source>
</evidence>
<dbReference type="Proteomes" id="UP000321558">
    <property type="component" value="Unassembled WGS sequence"/>
</dbReference>
<dbReference type="Pfam" id="PF04199">
    <property type="entry name" value="Cyclase"/>
    <property type="match status" value="1"/>
</dbReference>
<dbReference type="EMBL" id="BJYM01000005">
    <property type="protein sequence ID" value="GEN86764.1"/>
    <property type="molecule type" value="Genomic_DNA"/>
</dbReference>
<name>A0A511ZH44_9BACI</name>
<comment type="caution">
    <text evidence="1">The sequence shown here is derived from an EMBL/GenBank/DDBJ whole genome shotgun (WGS) entry which is preliminary data.</text>
</comment>
<accession>A0A511ZH44</accession>
<dbReference type="PANTHER" id="PTHR31118:SF32">
    <property type="entry name" value="KYNURENINE FORMAMIDASE"/>
    <property type="match status" value="1"/>
</dbReference>
<protein>
    <recommendedName>
        <fullName evidence="3">Cyclase</fullName>
    </recommendedName>
</protein>
<dbReference type="GO" id="GO:0004061">
    <property type="term" value="F:arylformamidase activity"/>
    <property type="evidence" value="ECO:0007669"/>
    <property type="project" value="InterPro"/>
</dbReference>
<reference evidence="1 2" key="1">
    <citation type="submission" date="2019-07" db="EMBL/GenBank/DDBJ databases">
        <title>Whole genome shotgun sequence of Oceanobacillus sojae NBRC 105379.</title>
        <authorList>
            <person name="Hosoyama A."/>
            <person name="Uohara A."/>
            <person name="Ohji S."/>
            <person name="Ichikawa N."/>
        </authorList>
    </citation>
    <scope>NUCLEOTIDE SEQUENCE [LARGE SCALE GENOMIC DNA]</scope>
    <source>
        <strain evidence="1 2">NBRC 105379</strain>
    </source>
</reference>
<dbReference type="OrthoDB" id="9796085at2"/>
<dbReference type="Gene3D" id="3.50.30.50">
    <property type="entry name" value="Putative cyclase"/>
    <property type="match status" value="1"/>
</dbReference>
<dbReference type="GO" id="GO:0019441">
    <property type="term" value="P:L-tryptophan catabolic process to kynurenine"/>
    <property type="evidence" value="ECO:0007669"/>
    <property type="project" value="InterPro"/>
</dbReference>
<gene>
    <name evidence="1" type="ORF">OSO01_15030</name>
</gene>
<dbReference type="InterPro" id="IPR007325">
    <property type="entry name" value="KFase/CYL"/>
</dbReference>
<keyword evidence="2" id="KW-1185">Reference proteome</keyword>
<proteinExistence type="predicted"/>
<sequence>MRRIALSYPLGVDTPRFSENPPVSMWPQFSTDHGDVFNQSFYMAINHCGTHMDGANHFNPEGKQLWENPIDTFVYESVLVADIPKFDDELITKKDLEVFSEALGSCDLIIVRTGFYKYRDDAYRYGQHNPGFTKDAGDFLMEFSNIKAIGMDLPSAAGAQNVNPHGVEFHQSVLGLGRKDDQAILIIEDMKLDEDLTGIERVYALPLLLKGLDSGPCTILAELKD</sequence>
<dbReference type="PANTHER" id="PTHR31118">
    <property type="entry name" value="CYCLASE-LIKE PROTEIN 2"/>
    <property type="match status" value="1"/>
</dbReference>